<feature type="region of interest" description="Disordered" evidence="1">
    <location>
        <begin position="28"/>
        <end position="61"/>
    </location>
</feature>
<accession>A0ABS4GZN0</accession>
<feature type="transmembrane region" description="Helical" evidence="2">
    <location>
        <begin position="105"/>
        <end position="126"/>
    </location>
</feature>
<keyword evidence="2" id="KW-0812">Transmembrane</keyword>
<keyword evidence="2" id="KW-0472">Membrane</keyword>
<keyword evidence="2" id="KW-1133">Transmembrane helix</keyword>
<protein>
    <submittedName>
        <fullName evidence="3">Uncharacterized protein</fullName>
    </submittedName>
</protein>
<evidence type="ECO:0000256" key="2">
    <source>
        <dbReference type="SAM" id="Phobius"/>
    </source>
</evidence>
<gene>
    <name evidence="3" type="ORF">J2Z20_000591</name>
</gene>
<proteinExistence type="predicted"/>
<evidence type="ECO:0000313" key="3">
    <source>
        <dbReference type="EMBL" id="MBP1935730.1"/>
    </source>
</evidence>
<dbReference type="RefSeq" id="WP_209845228.1">
    <property type="nucleotide sequence ID" value="NZ_CBCRVE010000001.1"/>
</dbReference>
<sequence>MSQYLSRMDRNRRNRRRNVRIDRNVGIENNVENDVPNEDGSYVSRLSRSKARSQSKEYDTEKHAANVPSSIMIELISSQVEEGSVEELPSRRDIYPSMRLKMMKWFYNGLMILFIVIIIGLIWLLGFSDLSK</sequence>
<dbReference type="EMBL" id="JAGGKP010000001">
    <property type="protein sequence ID" value="MBP1935730.1"/>
    <property type="molecule type" value="Genomic_DNA"/>
</dbReference>
<evidence type="ECO:0000313" key="4">
    <source>
        <dbReference type="Proteomes" id="UP001519273"/>
    </source>
</evidence>
<name>A0ABS4GZN0_9BACL</name>
<dbReference type="Proteomes" id="UP001519273">
    <property type="component" value="Unassembled WGS sequence"/>
</dbReference>
<comment type="caution">
    <text evidence="3">The sequence shown here is derived from an EMBL/GenBank/DDBJ whole genome shotgun (WGS) entry which is preliminary data.</text>
</comment>
<evidence type="ECO:0000256" key="1">
    <source>
        <dbReference type="SAM" id="MobiDB-lite"/>
    </source>
</evidence>
<reference evidence="3 4" key="1">
    <citation type="submission" date="2021-03" db="EMBL/GenBank/DDBJ databases">
        <title>Genomic Encyclopedia of Type Strains, Phase IV (KMG-IV): sequencing the most valuable type-strain genomes for metagenomic binning, comparative biology and taxonomic classification.</title>
        <authorList>
            <person name="Goeker M."/>
        </authorList>
    </citation>
    <scope>NUCLEOTIDE SEQUENCE [LARGE SCALE GENOMIC DNA]</scope>
    <source>
        <strain evidence="3 4">DSM 23491</strain>
    </source>
</reference>
<keyword evidence="4" id="KW-1185">Reference proteome</keyword>
<organism evidence="3 4">
    <name type="scientific">Paenibacillus sediminis</name>
    <dbReference type="NCBI Taxonomy" id="664909"/>
    <lineage>
        <taxon>Bacteria</taxon>
        <taxon>Bacillati</taxon>
        <taxon>Bacillota</taxon>
        <taxon>Bacilli</taxon>
        <taxon>Bacillales</taxon>
        <taxon>Paenibacillaceae</taxon>
        <taxon>Paenibacillus</taxon>
    </lineage>
</organism>